<dbReference type="GO" id="GO:0005829">
    <property type="term" value="C:cytosol"/>
    <property type="evidence" value="ECO:0007669"/>
    <property type="project" value="TreeGrafter"/>
</dbReference>
<dbReference type="InterPro" id="IPR029056">
    <property type="entry name" value="Ribokinase-like"/>
</dbReference>
<comment type="caution">
    <text evidence="4">The sequence shown here is derived from an EMBL/GenBank/DDBJ whole genome shotgun (WGS) entry which is preliminary data.</text>
</comment>
<keyword evidence="2" id="KW-0418">Kinase</keyword>
<dbReference type="Gene3D" id="3.40.1190.20">
    <property type="match status" value="1"/>
</dbReference>
<dbReference type="EMBL" id="MEUF01000027">
    <property type="protein sequence ID" value="OGC35470.1"/>
    <property type="molecule type" value="Genomic_DNA"/>
</dbReference>
<protein>
    <recommendedName>
        <fullName evidence="3">Carbohydrate kinase PfkB domain-containing protein</fullName>
    </recommendedName>
</protein>
<dbReference type="PANTHER" id="PTHR10584:SF166">
    <property type="entry name" value="RIBOKINASE"/>
    <property type="match status" value="1"/>
</dbReference>
<dbReference type="AlphaFoldDB" id="A0A1F4TSD3"/>
<keyword evidence="1" id="KW-0808">Transferase</keyword>
<dbReference type="InterPro" id="IPR011611">
    <property type="entry name" value="PfkB_dom"/>
</dbReference>
<dbReference type="SUPFAM" id="SSF53613">
    <property type="entry name" value="Ribokinase-like"/>
    <property type="match status" value="1"/>
</dbReference>
<dbReference type="Proteomes" id="UP000178951">
    <property type="component" value="Unassembled WGS sequence"/>
</dbReference>
<dbReference type="STRING" id="1802583.A2311_04715"/>
<evidence type="ECO:0000256" key="1">
    <source>
        <dbReference type="ARBA" id="ARBA00022679"/>
    </source>
</evidence>
<evidence type="ECO:0000259" key="3">
    <source>
        <dbReference type="Pfam" id="PF00294"/>
    </source>
</evidence>
<proteinExistence type="predicted"/>
<evidence type="ECO:0000256" key="2">
    <source>
        <dbReference type="ARBA" id="ARBA00022777"/>
    </source>
</evidence>
<dbReference type="GO" id="GO:0016301">
    <property type="term" value="F:kinase activity"/>
    <property type="evidence" value="ECO:0007669"/>
    <property type="project" value="UniProtKB-KW"/>
</dbReference>
<dbReference type="PANTHER" id="PTHR10584">
    <property type="entry name" value="SUGAR KINASE"/>
    <property type="match status" value="1"/>
</dbReference>
<sequence>MEQRGISLAAAQRIDGPTFRWGGYYEYDMNQAHTLDTKLNILTQFDPVLPENLRNSDYVFLANLDPEIQLKVIAQLKKPKLLIADTMNFWITSKRDALHEVIKKVDYMIMNDAEIRQFMETPNLPLAARQLLALGCRGVIIKKGEHGAIFFTKQSQFAAPSYPQEMLRDPTGAGDSFGGSFLGYLAQSHDLGEVNLRRAVVVGSVMASFNIEDFSLERMKRLKKHEILERFTMIKQYAEFSAMMPEHWR</sequence>
<reference evidence="4 5" key="1">
    <citation type="journal article" date="2016" name="Nat. Commun.">
        <title>Thousands of microbial genomes shed light on interconnected biogeochemical processes in an aquifer system.</title>
        <authorList>
            <person name="Anantharaman K."/>
            <person name="Brown C.T."/>
            <person name="Hug L.A."/>
            <person name="Sharon I."/>
            <person name="Castelle C.J."/>
            <person name="Probst A.J."/>
            <person name="Thomas B.C."/>
            <person name="Singh A."/>
            <person name="Wilkins M.J."/>
            <person name="Karaoz U."/>
            <person name="Brodie E.L."/>
            <person name="Williams K.H."/>
            <person name="Hubbard S.S."/>
            <person name="Banfield J.F."/>
        </authorList>
    </citation>
    <scope>NUCLEOTIDE SEQUENCE [LARGE SCALE GENOMIC DNA]</scope>
</reference>
<dbReference type="Pfam" id="PF00294">
    <property type="entry name" value="PfkB"/>
    <property type="match status" value="1"/>
</dbReference>
<evidence type="ECO:0000313" key="4">
    <source>
        <dbReference type="EMBL" id="OGC35470.1"/>
    </source>
</evidence>
<feature type="domain" description="Carbohydrate kinase PfkB" evidence="3">
    <location>
        <begin position="52"/>
        <end position="211"/>
    </location>
</feature>
<gene>
    <name evidence="4" type="ORF">A2311_04715</name>
</gene>
<organism evidence="4 5">
    <name type="scientific">candidate division WOR-1 bacterium RIFOXYB2_FULL_48_7</name>
    <dbReference type="NCBI Taxonomy" id="1802583"/>
    <lineage>
        <taxon>Bacteria</taxon>
        <taxon>Bacillati</taxon>
        <taxon>Saganbacteria</taxon>
    </lineage>
</organism>
<evidence type="ECO:0000313" key="5">
    <source>
        <dbReference type="Proteomes" id="UP000178951"/>
    </source>
</evidence>
<accession>A0A1F4TSD3</accession>
<name>A0A1F4TSD3_UNCSA</name>